<comment type="caution">
    <text evidence="2">The sequence shown here is derived from an EMBL/GenBank/DDBJ whole genome shotgun (WGS) entry which is preliminary data.</text>
</comment>
<dbReference type="EMBL" id="QGSV01000378">
    <property type="protein sequence ID" value="PWU43934.1"/>
    <property type="molecule type" value="Genomic_DNA"/>
</dbReference>
<feature type="non-terminal residue" evidence="2">
    <location>
        <position position="1"/>
    </location>
</feature>
<protein>
    <submittedName>
        <fullName evidence="2">ABC transporter substrate-binding protein</fullName>
    </submittedName>
</protein>
<dbReference type="RefSeq" id="WP_423790682.1">
    <property type="nucleotide sequence ID" value="NZ_QGSV01000378.1"/>
</dbReference>
<feature type="region of interest" description="Disordered" evidence="1">
    <location>
        <begin position="1"/>
        <end position="50"/>
    </location>
</feature>
<evidence type="ECO:0000313" key="3">
    <source>
        <dbReference type="Proteomes" id="UP000245683"/>
    </source>
</evidence>
<proteinExistence type="predicted"/>
<accession>A0A317JVE2</accession>
<gene>
    <name evidence="2" type="ORF">DLJ46_28715</name>
</gene>
<evidence type="ECO:0000313" key="2">
    <source>
        <dbReference type="EMBL" id="PWU43934.1"/>
    </source>
</evidence>
<dbReference type="AlphaFoldDB" id="A0A317JVE2"/>
<reference evidence="3" key="1">
    <citation type="submission" date="2018-05" db="EMBL/GenBank/DDBJ databases">
        <title>Micromonospora globispora sp. nov. and Micromonospora rugosa sp. nov., isolated from marine sediment.</title>
        <authorList>
            <person name="Carro L."/>
            <person name="Aysel V."/>
            <person name="Cetin D."/>
            <person name="Igual J.M."/>
            <person name="Klenk H.-P."/>
            <person name="Trujillo M.E."/>
            <person name="Sahin N."/>
        </authorList>
    </citation>
    <scope>NUCLEOTIDE SEQUENCE [LARGE SCALE GENOMIC DNA]</scope>
    <source>
        <strain evidence="3">S2904</strain>
    </source>
</reference>
<evidence type="ECO:0000256" key="1">
    <source>
        <dbReference type="SAM" id="MobiDB-lite"/>
    </source>
</evidence>
<organism evidence="2 3">
    <name type="scientific">Micromonospora globispora</name>
    <dbReference type="NCBI Taxonomy" id="1450148"/>
    <lineage>
        <taxon>Bacteria</taxon>
        <taxon>Bacillati</taxon>
        <taxon>Actinomycetota</taxon>
        <taxon>Actinomycetes</taxon>
        <taxon>Micromonosporales</taxon>
        <taxon>Micromonosporaceae</taxon>
        <taxon>Micromonospora</taxon>
    </lineage>
</organism>
<keyword evidence="3" id="KW-1185">Reference proteome</keyword>
<name>A0A317JVE2_9ACTN</name>
<sequence>GLDRAAGASVRGAGNAPRPGGREPAPEASEESSSGYDPATGLVLGADGRPLQFGGTGGQYRTAGDQSWKQLLLAGVTP</sequence>
<dbReference type="Proteomes" id="UP000245683">
    <property type="component" value="Unassembled WGS sequence"/>
</dbReference>